<organism evidence="1 2">
    <name type="scientific">Lactococcus protaetiae</name>
    <dbReference type="NCBI Taxonomy" id="2592653"/>
    <lineage>
        <taxon>Bacteria</taxon>
        <taxon>Bacillati</taxon>
        <taxon>Bacillota</taxon>
        <taxon>Bacilli</taxon>
        <taxon>Lactobacillales</taxon>
        <taxon>Streptococcaceae</taxon>
        <taxon>Lactococcus</taxon>
    </lineage>
</organism>
<keyword evidence="2" id="KW-1185">Reference proteome</keyword>
<protein>
    <recommendedName>
        <fullName evidence="3">TIGR04197 family type VII secretion effector</fullName>
    </recommendedName>
</protein>
<gene>
    <name evidence="1" type="ORF">FLP15_09740</name>
</gene>
<proteinExistence type="predicted"/>
<reference evidence="1 2" key="1">
    <citation type="submission" date="2019-07" db="EMBL/GenBank/DDBJ databases">
        <title>Genome sequencing of KACC 19320.</title>
        <authorList>
            <person name="Heo J."/>
            <person name="Kim S.-J."/>
            <person name="Kim J.-S."/>
            <person name="Hong S.-B."/>
            <person name="Kwon S.-W."/>
        </authorList>
    </citation>
    <scope>NUCLEOTIDE SEQUENCE [LARGE SCALE GENOMIC DNA]</scope>
    <source>
        <strain evidence="1 2">KACC 19320</strain>
    </source>
</reference>
<dbReference type="RefSeq" id="WP_142766955.1">
    <property type="nucleotide sequence ID" value="NZ_CP041356.1"/>
</dbReference>
<evidence type="ECO:0000313" key="1">
    <source>
        <dbReference type="EMBL" id="QDK71386.1"/>
    </source>
</evidence>
<dbReference type="AlphaFoldDB" id="A0A514Z9Y2"/>
<name>A0A514Z9Y2_9LACT</name>
<dbReference type="Proteomes" id="UP000315128">
    <property type="component" value="Chromosome"/>
</dbReference>
<evidence type="ECO:0000313" key="2">
    <source>
        <dbReference type="Proteomes" id="UP000315128"/>
    </source>
</evidence>
<dbReference type="EMBL" id="CP041356">
    <property type="protein sequence ID" value="QDK71386.1"/>
    <property type="molecule type" value="Genomic_DNA"/>
</dbReference>
<sequence>MARVSSDSGAAQAATSGVEAVNISSKQTIHFSQSNISGMSAGKNVANQMLGDLEKLMNCVKMQAGKFKQLAAVREEMDAADQAIFKKK</sequence>
<evidence type="ECO:0008006" key="3">
    <source>
        <dbReference type="Google" id="ProtNLM"/>
    </source>
</evidence>
<dbReference type="KEGG" id="lack:FLP15_09740"/>
<dbReference type="OrthoDB" id="2224745at2"/>
<accession>A0A514Z9Y2</accession>